<dbReference type="EMBL" id="UZAF01016320">
    <property type="protein sequence ID" value="VDO25605.1"/>
    <property type="molecule type" value="Genomic_DNA"/>
</dbReference>
<evidence type="ECO:0000313" key="3">
    <source>
        <dbReference type="WBParaSite" id="HPLM_0000532801-mRNA-1"/>
    </source>
</evidence>
<accession>A0A0N4W5R0</accession>
<dbReference type="Proteomes" id="UP000268014">
    <property type="component" value="Unassembled WGS sequence"/>
</dbReference>
<name>A0A0N4W5R0_HAEPC</name>
<organism evidence="3">
    <name type="scientific">Haemonchus placei</name>
    <name type="common">Barber's pole worm</name>
    <dbReference type="NCBI Taxonomy" id="6290"/>
    <lineage>
        <taxon>Eukaryota</taxon>
        <taxon>Metazoa</taxon>
        <taxon>Ecdysozoa</taxon>
        <taxon>Nematoda</taxon>
        <taxon>Chromadorea</taxon>
        <taxon>Rhabditida</taxon>
        <taxon>Rhabditina</taxon>
        <taxon>Rhabditomorpha</taxon>
        <taxon>Strongyloidea</taxon>
        <taxon>Trichostrongylidae</taxon>
        <taxon>Haemonchus</taxon>
    </lineage>
</organism>
<reference evidence="1 2" key="2">
    <citation type="submission" date="2018-11" db="EMBL/GenBank/DDBJ databases">
        <authorList>
            <consortium name="Pathogen Informatics"/>
        </authorList>
    </citation>
    <scope>NUCLEOTIDE SEQUENCE [LARGE SCALE GENOMIC DNA]</scope>
    <source>
        <strain evidence="1 2">MHpl1</strain>
    </source>
</reference>
<dbReference type="OMA" id="GQQETRW"/>
<evidence type="ECO:0000313" key="1">
    <source>
        <dbReference type="EMBL" id="VDO25605.1"/>
    </source>
</evidence>
<sequence length="79" mass="8958">MRGLPKSERPRSKNIVRNGTLNVGSLTGKFRDVADLMKRRNIQVLCLQGTSWKGAKVKEIGEDVKLYHKEMGMTPKEMV</sequence>
<dbReference type="AlphaFoldDB" id="A0A0N4W5R0"/>
<protein>
    <submittedName>
        <fullName evidence="3">30S ribosomal protein S8</fullName>
    </submittedName>
</protein>
<evidence type="ECO:0000313" key="2">
    <source>
        <dbReference type="Proteomes" id="UP000268014"/>
    </source>
</evidence>
<keyword evidence="2" id="KW-1185">Reference proteome</keyword>
<reference evidence="3" key="1">
    <citation type="submission" date="2017-02" db="UniProtKB">
        <authorList>
            <consortium name="WormBaseParasite"/>
        </authorList>
    </citation>
    <scope>IDENTIFICATION</scope>
</reference>
<dbReference type="WBParaSite" id="HPLM_0000532801-mRNA-1">
    <property type="protein sequence ID" value="HPLM_0000532801-mRNA-1"/>
    <property type="gene ID" value="HPLM_0000532801"/>
</dbReference>
<gene>
    <name evidence="1" type="ORF">HPLM_LOCUS5320</name>
</gene>
<dbReference type="OrthoDB" id="418748at2759"/>
<proteinExistence type="predicted"/>